<proteinExistence type="predicted"/>
<evidence type="ECO:0000256" key="1">
    <source>
        <dbReference type="ARBA" id="ARBA00004141"/>
    </source>
</evidence>
<dbReference type="InterPro" id="IPR002657">
    <property type="entry name" value="BilAc:Na_symport/Acr3"/>
</dbReference>
<gene>
    <name evidence="6" type="ORF">DW035_14360</name>
</gene>
<feature type="transmembrane region" description="Helical" evidence="5">
    <location>
        <begin position="165"/>
        <end position="186"/>
    </location>
</feature>
<evidence type="ECO:0000256" key="2">
    <source>
        <dbReference type="ARBA" id="ARBA00022692"/>
    </source>
</evidence>
<name>A0A415IVN8_9BACT</name>
<accession>A0A415IVN8</accession>
<dbReference type="PANTHER" id="PTHR10361">
    <property type="entry name" value="SODIUM-BILE ACID COTRANSPORTER"/>
    <property type="match status" value="1"/>
</dbReference>
<feature type="transmembrane region" description="Helical" evidence="5">
    <location>
        <begin position="77"/>
        <end position="95"/>
    </location>
</feature>
<feature type="transmembrane region" description="Helical" evidence="5">
    <location>
        <begin position="101"/>
        <end position="122"/>
    </location>
</feature>
<feature type="transmembrane region" description="Helical" evidence="5">
    <location>
        <begin position="129"/>
        <end position="153"/>
    </location>
</feature>
<keyword evidence="2 5" id="KW-0812">Transmembrane</keyword>
<organism evidence="6 7">
    <name type="scientific">Phocaeicola plebeius</name>
    <dbReference type="NCBI Taxonomy" id="310297"/>
    <lineage>
        <taxon>Bacteria</taxon>
        <taxon>Pseudomonadati</taxon>
        <taxon>Bacteroidota</taxon>
        <taxon>Bacteroidia</taxon>
        <taxon>Bacteroidales</taxon>
        <taxon>Bacteroidaceae</taxon>
        <taxon>Phocaeicola</taxon>
    </lineage>
</organism>
<dbReference type="InterPro" id="IPR004710">
    <property type="entry name" value="Bilac:Na_transpt"/>
</dbReference>
<dbReference type="EMBL" id="QROI01000030">
    <property type="protein sequence ID" value="RHL11688.1"/>
    <property type="molecule type" value="Genomic_DNA"/>
</dbReference>
<dbReference type="Proteomes" id="UP000284916">
    <property type="component" value="Unassembled WGS sequence"/>
</dbReference>
<reference evidence="6 7" key="1">
    <citation type="submission" date="2018-08" db="EMBL/GenBank/DDBJ databases">
        <title>A genome reference for cultivated species of the human gut microbiota.</title>
        <authorList>
            <person name="Zou Y."/>
            <person name="Xue W."/>
            <person name="Luo G."/>
        </authorList>
    </citation>
    <scope>NUCLEOTIDE SEQUENCE [LARGE SCALE GENOMIC DNA]</scope>
    <source>
        <strain evidence="6 7">AF39-11</strain>
    </source>
</reference>
<dbReference type="Gene3D" id="1.20.1530.20">
    <property type="match status" value="1"/>
</dbReference>
<evidence type="ECO:0000256" key="4">
    <source>
        <dbReference type="ARBA" id="ARBA00023136"/>
    </source>
</evidence>
<dbReference type="GO" id="GO:0016020">
    <property type="term" value="C:membrane"/>
    <property type="evidence" value="ECO:0007669"/>
    <property type="project" value="UniProtKB-SubCell"/>
</dbReference>
<feature type="transmembrane region" description="Helical" evidence="5">
    <location>
        <begin position="193"/>
        <end position="213"/>
    </location>
</feature>
<feature type="transmembrane region" description="Helical" evidence="5">
    <location>
        <begin position="36"/>
        <end position="57"/>
    </location>
</feature>
<comment type="caution">
    <text evidence="6">The sequence shown here is derived from an EMBL/GenBank/DDBJ whole genome shotgun (WGS) entry which is preliminary data.</text>
</comment>
<dbReference type="RefSeq" id="WP_118441964.1">
    <property type="nucleotide sequence ID" value="NZ_JBKVRK010000001.1"/>
</dbReference>
<dbReference type="PANTHER" id="PTHR10361:SF28">
    <property type="entry name" value="P3 PROTEIN-RELATED"/>
    <property type="match status" value="1"/>
</dbReference>
<dbReference type="Pfam" id="PF01758">
    <property type="entry name" value="SBF"/>
    <property type="match status" value="1"/>
</dbReference>
<evidence type="ECO:0000256" key="3">
    <source>
        <dbReference type="ARBA" id="ARBA00022989"/>
    </source>
</evidence>
<keyword evidence="3 5" id="KW-1133">Transmembrane helix</keyword>
<dbReference type="InterPro" id="IPR038770">
    <property type="entry name" value="Na+/solute_symporter_sf"/>
</dbReference>
<feature type="transmembrane region" description="Helical" evidence="5">
    <location>
        <begin position="219"/>
        <end position="246"/>
    </location>
</feature>
<sequence length="323" mass="33945">MKNKLIQISAWIAAHITLVVVLVTAVALFLPSSFVWIDTSAITPMLGVVMFGMGLTLRPSDFRPVLQHPKDILVGELAQFLIMPSLAWLLCKLLSLPEELALGVVLVGCCPGGTASNVICYLAKGDVALSVAMTGVSTLLAPIVTPALVWLLAGESVKVDVAGMFLSIVQVVIVPIVLGVAANHYFQRTTRRIVPLLPMISTLSIAFIIGIIVAHNAASILACSLIVAVAVILHNVLGLALGYGLSSLAGSKPSKRSAIAIEVGMQNSGLATSLAATHFALFPMAAVPGAMFSVWHNFSGSIAAQIFRRQADKNKESMHAHAA</sequence>
<comment type="subcellular location">
    <subcellularLocation>
        <location evidence="1">Membrane</location>
        <topology evidence="1">Multi-pass membrane protein</topology>
    </subcellularLocation>
</comment>
<keyword evidence="4 5" id="KW-0472">Membrane</keyword>
<feature type="transmembrane region" description="Helical" evidence="5">
    <location>
        <begin position="12"/>
        <end position="30"/>
    </location>
</feature>
<evidence type="ECO:0000313" key="7">
    <source>
        <dbReference type="Proteomes" id="UP000284916"/>
    </source>
</evidence>
<evidence type="ECO:0000256" key="5">
    <source>
        <dbReference type="SAM" id="Phobius"/>
    </source>
</evidence>
<evidence type="ECO:0000313" key="6">
    <source>
        <dbReference type="EMBL" id="RHL11688.1"/>
    </source>
</evidence>
<protein>
    <submittedName>
        <fullName evidence="6">Bile acid:sodium symporter family protein</fullName>
    </submittedName>
</protein>
<dbReference type="AlphaFoldDB" id="A0A415IVN8"/>